<keyword evidence="2" id="KW-0472">Membrane</keyword>
<dbReference type="KEGG" id="psco:LY89DRAFT_729486"/>
<evidence type="ECO:0000313" key="3">
    <source>
        <dbReference type="EMBL" id="KUJ22003.1"/>
    </source>
</evidence>
<keyword evidence="4" id="KW-1185">Reference proteome</keyword>
<name>A0A194XP90_MOLSC</name>
<dbReference type="EMBL" id="KQ947407">
    <property type="protein sequence ID" value="KUJ22003.1"/>
    <property type="molecule type" value="Genomic_DNA"/>
</dbReference>
<evidence type="ECO:0000256" key="2">
    <source>
        <dbReference type="SAM" id="Phobius"/>
    </source>
</evidence>
<keyword evidence="2" id="KW-0812">Transmembrane</keyword>
<dbReference type="GeneID" id="28829111"/>
<evidence type="ECO:0000256" key="1">
    <source>
        <dbReference type="SAM" id="MobiDB-lite"/>
    </source>
</evidence>
<proteinExistence type="predicted"/>
<organism evidence="3 4">
    <name type="scientific">Mollisia scopiformis</name>
    <name type="common">Conifer needle endophyte fungus</name>
    <name type="synonym">Phialocephala scopiformis</name>
    <dbReference type="NCBI Taxonomy" id="149040"/>
    <lineage>
        <taxon>Eukaryota</taxon>
        <taxon>Fungi</taxon>
        <taxon>Dikarya</taxon>
        <taxon>Ascomycota</taxon>
        <taxon>Pezizomycotina</taxon>
        <taxon>Leotiomycetes</taxon>
        <taxon>Helotiales</taxon>
        <taxon>Mollisiaceae</taxon>
        <taxon>Mollisia</taxon>
    </lineage>
</organism>
<reference evidence="3 4" key="1">
    <citation type="submission" date="2015-10" db="EMBL/GenBank/DDBJ databases">
        <title>Full genome of DAOMC 229536 Phialocephala scopiformis, a fungal endophyte of spruce producing the potent anti-insectan compound rugulosin.</title>
        <authorList>
            <consortium name="DOE Joint Genome Institute"/>
            <person name="Walker A.K."/>
            <person name="Frasz S.L."/>
            <person name="Seifert K.A."/>
            <person name="Miller J.D."/>
            <person name="Mondo S.J."/>
            <person name="Labutti K."/>
            <person name="Lipzen A."/>
            <person name="Dockter R."/>
            <person name="Kennedy M."/>
            <person name="Grigoriev I.V."/>
            <person name="Spatafora J.W."/>
        </authorList>
    </citation>
    <scope>NUCLEOTIDE SEQUENCE [LARGE SCALE GENOMIC DNA]</scope>
    <source>
        <strain evidence="3 4">CBS 120377</strain>
    </source>
</reference>
<feature type="region of interest" description="Disordered" evidence="1">
    <location>
        <begin position="1"/>
        <end position="41"/>
    </location>
</feature>
<dbReference type="RefSeq" id="XP_018076358.1">
    <property type="nucleotide sequence ID" value="XM_018219385.1"/>
</dbReference>
<evidence type="ECO:0008006" key="5">
    <source>
        <dbReference type="Google" id="ProtNLM"/>
    </source>
</evidence>
<sequence length="128" mass="13876">MGSKPVTRWPGADQQDPEPDDSGVSLRSPTPPESGNGDNSTIRICPNWMFPVALVLMVAIVAYFVLRSVKPESGTNVSSTQPQTSYLPRWAGNSRFRTTVKSPTQQISHVPTCTDNLPFGCVPSTTAR</sequence>
<gene>
    <name evidence="3" type="ORF">LY89DRAFT_729486</name>
</gene>
<feature type="transmembrane region" description="Helical" evidence="2">
    <location>
        <begin position="48"/>
        <end position="66"/>
    </location>
</feature>
<keyword evidence="2" id="KW-1133">Transmembrane helix</keyword>
<protein>
    <recommendedName>
        <fullName evidence="5">Transmembrane protein</fullName>
    </recommendedName>
</protein>
<evidence type="ECO:0000313" key="4">
    <source>
        <dbReference type="Proteomes" id="UP000070700"/>
    </source>
</evidence>
<dbReference type="InParanoid" id="A0A194XP90"/>
<dbReference type="Proteomes" id="UP000070700">
    <property type="component" value="Unassembled WGS sequence"/>
</dbReference>
<accession>A0A194XP90</accession>
<dbReference type="AlphaFoldDB" id="A0A194XP90"/>